<dbReference type="OrthoDB" id="147549at2157"/>
<sequence>MIGEIYYSRKFLQHKPENYHPENPGRLWILMSAIRELMLDDRIIEPIPVDESFVKRIHDPAYVELVKRAVEEGRKYLDPDTYVCPGTWEAALMALGASKLAALAALRYGGLNMALVRPPGHHAGKRGKAMGAPTLGFCIFNNVAAAVLALREEDLEKIVIIDFDAHHGNGTQEIFWQDPDVIHIDIHERDIYPWTGYEREIGGGLAKGSKINIPMPHYSNDSDYIFAWDEIVVSILENVKPKVVLVSAGFDGFKGDGLTTLKLTEKFFSYAGASLRRYPVAMIFEGGYDVGLKRGFPAFVKGYEEKEAKDNGQPSYETLKIVEEVKDILSPWWSF</sequence>
<gene>
    <name evidence="2" type="ORF">A3L04_06820</name>
    <name evidence="3" type="ORF">CHITON_1500</name>
</gene>
<evidence type="ECO:0000313" key="3">
    <source>
        <dbReference type="EMBL" id="CUX78279.1"/>
    </source>
</evidence>
<dbReference type="GO" id="GO:0004407">
    <property type="term" value="F:histone deacetylase activity"/>
    <property type="evidence" value="ECO:0007669"/>
    <property type="project" value="TreeGrafter"/>
</dbReference>
<reference evidence="4" key="2">
    <citation type="submission" date="2016-01" db="EMBL/GenBank/DDBJ databases">
        <authorList>
            <person name="Vorgias C.E."/>
        </authorList>
    </citation>
    <scope>NUCLEOTIDE SEQUENCE [LARGE SCALE GENOMIC DNA]</scope>
</reference>
<proteinExistence type="predicted"/>
<name>A0A160VTZ7_9EURY</name>
<accession>A0A160VTZ7</accession>
<dbReference type="PANTHER" id="PTHR10625:SF10">
    <property type="entry name" value="HISTONE DEACETYLASE HDAC1"/>
    <property type="match status" value="1"/>
</dbReference>
<keyword evidence="5" id="KW-1185">Reference proteome</keyword>
<protein>
    <submittedName>
        <fullName evidence="3">Uncharacterized protein MJ0535</fullName>
    </submittedName>
</protein>
<evidence type="ECO:0000259" key="1">
    <source>
        <dbReference type="Pfam" id="PF00850"/>
    </source>
</evidence>
<dbReference type="InterPro" id="IPR023801">
    <property type="entry name" value="His_deacetylse_dom"/>
</dbReference>
<dbReference type="Pfam" id="PF00850">
    <property type="entry name" value="Hist_deacetyl"/>
    <property type="match status" value="1"/>
</dbReference>
<evidence type="ECO:0000313" key="5">
    <source>
        <dbReference type="Proteomes" id="UP000250189"/>
    </source>
</evidence>
<dbReference type="CDD" id="cd10001">
    <property type="entry name" value="HDAC_classII_APAH"/>
    <property type="match status" value="1"/>
</dbReference>
<dbReference type="InterPro" id="IPR000286">
    <property type="entry name" value="HDACs"/>
</dbReference>
<dbReference type="STRING" id="54262.CHITON_1500"/>
<dbReference type="SUPFAM" id="SSF52768">
    <property type="entry name" value="Arginase/deacetylase"/>
    <property type="match status" value="1"/>
</dbReference>
<organism evidence="3 4">
    <name type="scientific">Thermococcus chitonophagus</name>
    <dbReference type="NCBI Taxonomy" id="54262"/>
    <lineage>
        <taxon>Archaea</taxon>
        <taxon>Methanobacteriati</taxon>
        <taxon>Methanobacteriota</taxon>
        <taxon>Thermococci</taxon>
        <taxon>Thermococcales</taxon>
        <taxon>Thermococcaceae</taxon>
        <taxon>Thermococcus</taxon>
    </lineage>
</organism>
<dbReference type="InterPro" id="IPR023696">
    <property type="entry name" value="Ureohydrolase_dom_sf"/>
</dbReference>
<dbReference type="PANTHER" id="PTHR10625">
    <property type="entry name" value="HISTONE DEACETYLASE HDAC1-RELATED"/>
    <property type="match status" value="1"/>
</dbReference>
<dbReference type="InterPro" id="IPR037138">
    <property type="entry name" value="His_deacetylse_dom_sf"/>
</dbReference>
<dbReference type="Proteomes" id="UP000093069">
    <property type="component" value="Chromosome I"/>
</dbReference>
<dbReference type="EMBL" id="CP015193">
    <property type="protein sequence ID" value="ASJ16807.1"/>
    <property type="molecule type" value="Genomic_DNA"/>
</dbReference>
<reference evidence="2 5" key="3">
    <citation type="submission" date="2016-04" db="EMBL/GenBank/DDBJ databases">
        <title>Complete genome sequence of Thermococcus chitonophagus type strain GC74.</title>
        <authorList>
            <person name="Oger P.M."/>
        </authorList>
    </citation>
    <scope>NUCLEOTIDE SEQUENCE [LARGE SCALE GENOMIC DNA]</scope>
    <source>
        <strain evidence="2 5">GC74</strain>
    </source>
</reference>
<dbReference type="Proteomes" id="UP000250189">
    <property type="component" value="Chromosome"/>
</dbReference>
<evidence type="ECO:0000313" key="4">
    <source>
        <dbReference type="Proteomes" id="UP000093069"/>
    </source>
</evidence>
<dbReference type="RefSeq" id="WP_068578198.1">
    <property type="nucleotide sequence ID" value="NZ_CP015193.1"/>
</dbReference>
<evidence type="ECO:0000313" key="2">
    <source>
        <dbReference type="EMBL" id="ASJ16807.1"/>
    </source>
</evidence>
<dbReference type="Gene3D" id="3.40.800.20">
    <property type="entry name" value="Histone deacetylase domain"/>
    <property type="match status" value="1"/>
</dbReference>
<dbReference type="EMBL" id="LN999010">
    <property type="protein sequence ID" value="CUX78279.1"/>
    <property type="molecule type" value="Genomic_DNA"/>
</dbReference>
<dbReference type="GO" id="GO:0040029">
    <property type="term" value="P:epigenetic regulation of gene expression"/>
    <property type="evidence" value="ECO:0007669"/>
    <property type="project" value="TreeGrafter"/>
</dbReference>
<dbReference type="PRINTS" id="PR01270">
    <property type="entry name" value="HDASUPER"/>
</dbReference>
<reference evidence="3" key="1">
    <citation type="submission" date="2016-01" db="EMBL/GenBank/DDBJ databases">
        <authorList>
            <person name="Oliw E.H."/>
        </authorList>
    </citation>
    <scope>NUCLEOTIDE SEQUENCE</scope>
    <source>
        <strain evidence="3">1</strain>
    </source>
</reference>
<dbReference type="GeneID" id="33322277"/>
<dbReference type="AlphaFoldDB" id="A0A160VTZ7"/>
<feature type="domain" description="Histone deacetylase" evidence="1">
    <location>
        <begin position="20"/>
        <end position="290"/>
    </location>
</feature>
<dbReference type="KEGG" id="tch:CHITON_1500"/>